<protein>
    <submittedName>
        <fullName evidence="2">Uncharacterized protein</fullName>
    </submittedName>
</protein>
<feature type="compositionally biased region" description="Pro residues" evidence="1">
    <location>
        <begin position="21"/>
        <end position="30"/>
    </location>
</feature>
<dbReference type="EMBL" id="BTRK01000005">
    <property type="protein sequence ID" value="GMR55897.1"/>
    <property type="molecule type" value="Genomic_DNA"/>
</dbReference>
<dbReference type="AlphaFoldDB" id="A0AAN5D546"/>
<gene>
    <name evidence="2" type="ORF">PMAYCL1PPCAC_26092</name>
</gene>
<proteinExistence type="predicted"/>
<feature type="compositionally biased region" description="Gly residues" evidence="1">
    <location>
        <begin position="73"/>
        <end position="84"/>
    </location>
</feature>
<comment type="caution">
    <text evidence="2">The sequence shown here is derived from an EMBL/GenBank/DDBJ whole genome shotgun (WGS) entry which is preliminary data.</text>
</comment>
<organism evidence="2 3">
    <name type="scientific">Pristionchus mayeri</name>
    <dbReference type="NCBI Taxonomy" id="1317129"/>
    <lineage>
        <taxon>Eukaryota</taxon>
        <taxon>Metazoa</taxon>
        <taxon>Ecdysozoa</taxon>
        <taxon>Nematoda</taxon>
        <taxon>Chromadorea</taxon>
        <taxon>Rhabditida</taxon>
        <taxon>Rhabditina</taxon>
        <taxon>Diplogasteromorpha</taxon>
        <taxon>Diplogasteroidea</taxon>
        <taxon>Neodiplogasteridae</taxon>
        <taxon>Pristionchus</taxon>
    </lineage>
</organism>
<dbReference type="Gene3D" id="2.40.70.10">
    <property type="entry name" value="Acid Proteases"/>
    <property type="match status" value="1"/>
</dbReference>
<evidence type="ECO:0000313" key="3">
    <source>
        <dbReference type="Proteomes" id="UP001328107"/>
    </source>
</evidence>
<reference evidence="3" key="1">
    <citation type="submission" date="2022-10" db="EMBL/GenBank/DDBJ databases">
        <title>Genome assembly of Pristionchus species.</title>
        <authorList>
            <person name="Yoshida K."/>
            <person name="Sommer R.J."/>
        </authorList>
    </citation>
    <scope>NUCLEOTIDE SEQUENCE [LARGE SCALE GENOMIC DNA]</scope>
    <source>
        <strain evidence="3">RS5460</strain>
    </source>
</reference>
<accession>A0AAN5D546</accession>
<keyword evidence="3" id="KW-1185">Reference proteome</keyword>
<dbReference type="CDD" id="cd00303">
    <property type="entry name" value="retropepsin_like"/>
    <property type="match status" value="1"/>
</dbReference>
<evidence type="ECO:0000256" key="1">
    <source>
        <dbReference type="SAM" id="MobiDB-lite"/>
    </source>
</evidence>
<dbReference type="Proteomes" id="UP001328107">
    <property type="component" value="Unassembled WGS sequence"/>
</dbReference>
<feature type="region of interest" description="Disordered" evidence="1">
    <location>
        <begin position="12"/>
        <end position="85"/>
    </location>
</feature>
<name>A0AAN5D546_9BILA</name>
<dbReference type="SUPFAM" id="SSF50630">
    <property type="entry name" value="Acid proteases"/>
    <property type="match status" value="1"/>
</dbReference>
<evidence type="ECO:0000313" key="2">
    <source>
        <dbReference type="EMBL" id="GMR55897.1"/>
    </source>
</evidence>
<feature type="compositionally biased region" description="Gly residues" evidence="1">
    <location>
        <begin position="50"/>
        <end position="59"/>
    </location>
</feature>
<dbReference type="InterPro" id="IPR021109">
    <property type="entry name" value="Peptidase_aspartic_dom_sf"/>
</dbReference>
<sequence>MDSIEEVVTWVNSEEEEIEEFPPPLNPPPLQGGRGGYQNGHKGYGSHQNGYGGNQGRGYGTLPMNNNAAWQGGQRGNNGFGAQGTPGYQNVSAVESKNEGEEQMCEEDTMETRTVPDEDDYFFIKRRELVNGKLNGEPVRVLLDTRADVSIISRNVIERIKGVKMETGSIPIISDVQNSTIDILGKTILDVELEVGKRSPVGFYVVNNNLDKVIIRGKGLEYIGVELQEIGFDEKEDRKEVVENDAVVLRDTKNDPGELGSLWVLESTVEQIVEGVAINEKIVNIPDEINERLKGERERMKGEYDRRWENNKLYEPLVGDRVYAYKERGEEKNPKLRINRVVDRESPLHWEHVCKECEKNPRKMEILLPECPKDLADFDECKTLKQVAKIRALAEKWKCMTPMRATVILSKEEDDEEELRYVTPRIVEETIGRICVHSRRDIGARWRNWRFTVCDVPARLEAAYRRGLGEDVDQSFGYGVILHRPGIGMPAKGTGDTARWEWKVEELTNWETIITQMEQAPPGRGVWKVLVLWPRDAPIEWMIFMKSTLAKAVERKVWEVIIIREPCGGITSKHYSEFLTEWAGESLERGSIRVIAIEDNAVSDATPVSSLSDRYSWLNRSHWEFMVEAWTNGIPWNIHREKERLKEK</sequence>
<feature type="non-terminal residue" evidence="2">
    <location>
        <position position="648"/>
    </location>
</feature>